<feature type="compositionally biased region" description="Low complexity" evidence="16">
    <location>
        <begin position="53"/>
        <end position="79"/>
    </location>
</feature>
<evidence type="ECO:0000256" key="11">
    <source>
        <dbReference type="ARBA" id="ARBA00023242"/>
    </source>
</evidence>
<dbReference type="GeneID" id="37164255"/>
<feature type="region of interest" description="Disordered" evidence="16">
    <location>
        <begin position="363"/>
        <end position="420"/>
    </location>
</feature>
<evidence type="ECO:0000256" key="3">
    <source>
        <dbReference type="ARBA" id="ARBA00011245"/>
    </source>
</evidence>
<keyword evidence="8 18" id="KW-0808">Transferase</keyword>
<evidence type="ECO:0000256" key="15">
    <source>
        <dbReference type="ARBA" id="ARBA00056529"/>
    </source>
</evidence>
<evidence type="ECO:0000256" key="2">
    <source>
        <dbReference type="ARBA" id="ARBA00004496"/>
    </source>
</evidence>
<comment type="catalytic activity">
    <reaction evidence="14">
        <text>guanosine(9) in tRNA + S-adenosyl-L-methionine = N(1)-methylguanosine(9) in tRNA + S-adenosyl-L-homocysteine + H(+)</text>
        <dbReference type="Rhea" id="RHEA:43156"/>
        <dbReference type="Rhea" id="RHEA-COMP:10367"/>
        <dbReference type="Rhea" id="RHEA-COMP:10368"/>
        <dbReference type="ChEBI" id="CHEBI:15378"/>
        <dbReference type="ChEBI" id="CHEBI:57856"/>
        <dbReference type="ChEBI" id="CHEBI:59789"/>
        <dbReference type="ChEBI" id="CHEBI:73542"/>
        <dbReference type="ChEBI" id="CHEBI:74269"/>
        <dbReference type="EC" id="2.1.1.221"/>
    </reaction>
</comment>
<keyword evidence="9" id="KW-0949">S-adenosyl-L-methionine</keyword>
<feature type="domain" description="SAM-dependent MTase TRM10-type" evidence="17">
    <location>
        <begin position="145"/>
        <end position="363"/>
    </location>
</feature>
<feature type="compositionally biased region" description="Acidic residues" evidence="16">
    <location>
        <begin position="379"/>
        <end position="390"/>
    </location>
</feature>
<feature type="compositionally biased region" description="Basic and acidic residues" evidence="16">
    <location>
        <begin position="97"/>
        <end position="108"/>
    </location>
</feature>
<dbReference type="Proteomes" id="UP000249526">
    <property type="component" value="Unassembled WGS sequence"/>
</dbReference>
<dbReference type="GO" id="GO:0005634">
    <property type="term" value="C:nucleus"/>
    <property type="evidence" value="ECO:0007669"/>
    <property type="project" value="UniProtKB-SubCell"/>
</dbReference>
<feature type="compositionally biased region" description="Basic and acidic residues" evidence="16">
    <location>
        <begin position="1"/>
        <end position="24"/>
    </location>
</feature>
<comment type="subunit">
    <text evidence="3">Monomer.</text>
</comment>
<dbReference type="Gene3D" id="3.40.1280.30">
    <property type="match status" value="1"/>
</dbReference>
<evidence type="ECO:0000256" key="5">
    <source>
        <dbReference type="ARBA" id="ARBA00020451"/>
    </source>
</evidence>
<evidence type="ECO:0000256" key="16">
    <source>
        <dbReference type="SAM" id="MobiDB-lite"/>
    </source>
</evidence>
<proteinExistence type="predicted"/>
<dbReference type="CDD" id="cd18089">
    <property type="entry name" value="SPOUT_Trm10-like"/>
    <property type="match status" value="1"/>
</dbReference>
<dbReference type="PROSITE" id="PS51675">
    <property type="entry name" value="SAM_MT_TRM10"/>
    <property type="match status" value="1"/>
</dbReference>
<feature type="compositionally biased region" description="Acidic residues" evidence="16">
    <location>
        <begin position="399"/>
        <end position="409"/>
    </location>
</feature>
<dbReference type="PANTHER" id="PTHR13563:SF13">
    <property type="entry name" value="TRNA METHYLTRANSFERASE 10 HOMOLOG A"/>
    <property type="match status" value="1"/>
</dbReference>
<reference evidence="18 19" key="1">
    <citation type="submission" date="2018-02" db="EMBL/GenBank/DDBJ databases">
        <title>The genomes of Aspergillus section Nigri reveals drivers in fungal speciation.</title>
        <authorList>
            <consortium name="DOE Joint Genome Institute"/>
            <person name="Vesth T.C."/>
            <person name="Nybo J."/>
            <person name="Theobald S."/>
            <person name="Brandl J."/>
            <person name="Frisvad J.C."/>
            <person name="Nielsen K.F."/>
            <person name="Lyhne E.K."/>
            <person name="Kogle M.E."/>
            <person name="Kuo A."/>
            <person name="Riley R."/>
            <person name="Clum A."/>
            <person name="Nolan M."/>
            <person name="Lipzen A."/>
            <person name="Salamov A."/>
            <person name="Henrissat B."/>
            <person name="Wiebenga A."/>
            <person name="De vries R.P."/>
            <person name="Grigoriev I.V."/>
            <person name="Mortensen U.H."/>
            <person name="Andersen M.R."/>
            <person name="Baker S.E."/>
        </authorList>
    </citation>
    <scope>NUCLEOTIDE SEQUENCE [LARGE SCALE GENOMIC DNA]</scope>
    <source>
        <strain evidence="18 19">CBS 112811</strain>
    </source>
</reference>
<evidence type="ECO:0000256" key="7">
    <source>
        <dbReference type="ARBA" id="ARBA00022603"/>
    </source>
</evidence>
<evidence type="ECO:0000256" key="8">
    <source>
        <dbReference type="ARBA" id="ARBA00022679"/>
    </source>
</evidence>
<evidence type="ECO:0000256" key="6">
    <source>
        <dbReference type="ARBA" id="ARBA00022490"/>
    </source>
</evidence>
<feature type="region of interest" description="Disordered" evidence="16">
    <location>
        <begin position="1"/>
        <end position="121"/>
    </location>
</feature>
<feature type="compositionally biased region" description="Polar residues" evidence="16">
    <location>
        <begin position="34"/>
        <end position="52"/>
    </location>
</feature>
<dbReference type="EC" id="2.1.1.221" evidence="4"/>
<keyword evidence="7 18" id="KW-0489">Methyltransferase</keyword>
<evidence type="ECO:0000256" key="1">
    <source>
        <dbReference type="ARBA" id="ARBA00004123"/>
    </source>
</evidence>
<dbReference type="GO" id="GO:0000049">
    <property type="term" value="F:tRNA binding"/>
    <property type="evidence" value="ECO:0007669"/>
    <property type="project" value="TreeGrafter"/>
</dbReference>
<dbReference type="GO" id="GO:0052905">
    <property type="term" value="F:tRNA (guanosine(9)-N1)-methyltransferase activity"/>
    <property type="evidence" value="ECO:0007669"/>
    <property type="project" value="UniProtKB-EC"/>
</dbReference>
<evidence type="ECO:0000256" key="10">
    <source>
        <dbReference type="ARBA" id="ARBA00022694"/>
    </source>
</evidence>
<evidence type="ECO:0000313" key="19">
    <source>
        <dbReference type="Proteomes" id="UP000249526"/>
    </source>
</evidence>
<dbReference type="InterPro" id="IPR038459">
    <property type="entry name" value="MT_TRM10-typ_sf"/>
</dbReference>
<comment type="subcellular location">
    <subcellularLocation>
        <location evidence="2">Cytoplasm</location>
    </subcellularLocation>
    <subcellularLocation>
        <location evidence="1">Nucleus</location>
    </subcellularLocation>
</comment>
<evidence type="ECO:0000256" key="4">
    <source>
        <dbReference type="ARBA" id="ARBA00012797"/>
    </source>
</evidence>
<keyword evidence="19" id="KW-1185">Reference proteome</keyword>
<dbReference type="FunFam" id="3.40.1280.30:FF:000004">
    <property type="entry name" value="tRNA (guanine(9)-N1)-methyltransferase"/>
    <property type="match status" value="1"/>
</dbReference>
<dbReference type="InterPro" id="IPR007356">
    <property type="entry name" value="tRNA_m1G_MeTrfase_euk"/>
</dbReference>
<evidence type="ECO:0000259" key="17">
    <source>
        <dbReference type="PROSITE" id="PS51675"/>
    </source>
</evidence>
<dbReference type="RefSeq" id="XP_025512138.1">
    <property type="nucleotide sequence ID" value="XM_025660853.1"/>
</dbReference>
<accession>A0A8G1VIC3</accession>
<feature type="compositionally biased region" description="Basic residues" evidence="16">
    <location>
        <begin position="109"/>
        <end position="121"/>
    </location>
</feature>
<protein>
    <recommendedName>
        <fullName evidence="5">tRNA (guanine(9)-N1)-methyltransferase</fullName>
        <ecNumber evidence="4">2.1.1.221</ecNumber>
    </recommendedName>
    <alternativeName>
        <fullName evidence="13">tRNA methyltransferase 10</fullName>
    </alternativeName>
    <alternativeName>
        <fullName evidence="12">tRNA(m1G9)-methyltransferase</fullName>
    </alternativeName>
</protein>
<dbReference type="InterPro" id="IPR028564">
    <property type="entry name" value="MT_TRM10-typ"/>
</dbReference>
<dbReference type="PANTHER" id="PTHR13563">
    <property type="entry name" value="TRNA (GUANINE-9-) METHYLTRANSFERASE"/>
    <property type="match status" value="1"/>
</dbReference>
<keyword evidence="10" id="KW-0819">tRNA processing</keyword>
<dbReference type="EMBL" id="KZ825073">
    <property type="protein sequence ID" value="RAH54216.1"/>
    <property type="molecule type" value="Genomic_DNA"/>
</dbReference>
<organism evidence="18 19">
    <name type="scientific">Aspergillus piperis CBS 112811</name>
    <dbReference type="NCBI Taxonomy" id="1448313"/>
    <lineage>
        <taxon>Eukaryota</taxon>
        <taxon>Fungi</taxon>
        <taxon>Dikarya</taxon>
        <taxon>Ascomycota</taxon>
        <taxon>Pezizomycotina</taxon>
        <taxon>Eurotiomycetes</taxon>
        <taxon>Eurotiomycetidae</taxon>
        <taxon>Eurotiales</taxon>
        <taxon>Aspergillaceae</taxon>
        <taxon>Aspergillus</taxon>
        <taxon>Aspergillus subgen. Circumdati</taxon>
    </lineage>
</organism>
<dbReference type="GO" id="GO:0005737">
    <property type="term" value="C:cytoplasm"/>
    <property type="evidence" value="ECO:0007669"/>
    <property type="project" value="UniProtKB-SubCell"/>
</dbReference>
<feature type="compositionally biased region" description="Basic and acidic residues" evidence="16">
    <location>
        <begin position="363"/>
        <end position="378"/>
    </location>
</feature>
<sequence>MEEDNDRPRKLPKLDHDESQDSEPRMTGALQVADNVSTAATAGTDNGGNEQPTMTSENDTTTTTTTHGAAADSTAAPTTEDGAPKISKREMKRQRRREQWDQQRDLRLAKRKKTAQARKERRRAAFEQARLDGTEAELKKQYERTQERFRKSTLLPLTLVIDCGYDELMLEKERISLGSQITRSYSDNSRSVYRSHLVFSSFNKKLKERFDTKLNKHYLNWKGVRILPDDFAEVAEKAKEWMVVPDGGKMEGVFADKTDMKPEEGEVVYLSSDSPHTLTELKPFSTYIVGGLVDKNRHKGICYKQAVEKGIKTAKLPIGDYIQMASRQVLATNHVVEIMLKWLELGDWGKAFLAVIPQRKGGKLKESGAEAEGSQHEEDNAEEEEEEEALEQAQRVTDEAVEQAAEEPDQAMAEVPTEGK</sequence>
<evidence type="ECO:0000313" key="18">
    <source>
        <dbReference type="EMBL" id="RAH54216.1"/>
    </source>
</evidence>
<keyword evidence="11" id="KW-0539">Nucleus</keyword>
<gene>
    <name evidence="18" type="ORF">BO85DRAFT_452583</name>
</gene>
<evidence type="ECO:0000256" key="13">
    <source>
        <dbReference type="ARBA" id="ARBA00032166"/>
    </source>
</evidence>
<keyword evidence="6" id="KW-0963">Cytoplasm</keyword>
<evidence type="ECO:0000256" key="14">
    <source>
        <dbReference type="ARBA" id="ARBA00048434"/>
    </source>
</evidence>
<comment type="function">
    <text evidence="15">S-adenosyl-L-methionine-dependent guanine N(1)-methyltransferase that catalyzes the formation of N(1)-methylguanine at position 9 (m1G9) in cytoplasmic tRNA.</text>
</comment>
<dbReference type="AlphaFoldDB" id="A0A8G1VIC3"/>
<dbReference type="GO" id="GO:0002939">
    <property type="term" value="P:tRNA N1-guanine methylation"/>
    <property type="evidence" value="ECO:0007669"/>
    <property type="project" value="TreeGrafter"/>
</dbReference>
<evidence type="ECO:0000256" key="12">
    <source>
        <dbReference type="ARBA" id="ARBA00031792"/>
    </source>
</evidence>
<evidence type="ECO:0000256" key="9">
    <source>
        <dbReference type="ARBA" id="ARBA00022691"/>
    </source>
</evidence>
<name>A0A8G1VIC3_9EURO</name>